<dbReference type="EMBL" id="FOUB01000045">
    <property type="protein sequence ID" value="SFM70245.1"/>
    <property type="molecule type" value="Genomic_DNA"/>
</dbReference>
<dbReference type="AlphaFoldDB" id="A0A1I4T0S3"/>
<protein>
    <recommendedName>
        <fullName evidence="3">Cytochrome c</fullName>
    </recommendedName>
</protein>
<sequence length="43" mass="4605">GGPILGNLGLTSEEEDAIVAYMKTFSDTEIPAKPKPFTPARNK</sequence>
<organism evidence="1 2">
    <name type="scientific">Nitrosomonas communis</name>
    <dbReference type="NCBI Taxonomy" id="44574"/>
    <lineage>
        <taxon>Bacteria</taxon>
        <taxon>Pseudomonadati</taxon>
        <taxon>Pseudomonadota</taxon>
        <taxon>Betaproteobacteria</taxon>
        <taxon>Nitrosomonadales</taxon>
        <taxon>Nitrosomonadaceae</taxon>
        <taxon>Nitrosomonas</taxon>
    </lineage>
</organism>
<evidence type="ECO:0000313" key="2">
    <source>
        <dbReference type="Proteomes" id="UP000183287"/>
    </source>
</evidence>
<gene>
    <name evidence="1" type="ORF">SAMN05421863_104528</name>
</gene>
<keyword evidence="2" id="KW-1185">Reference proteome</keyword>
<accession>A0A1I4T0S3</accession>
<dbReference type="Proteomes" id="UP000183287">
    <property type="component" value="Unassembled WGS sequence"/>
</dbReference>
<proteinExistence type="predicted"/>
<evidence type="ECO:0000313" key="1">
    <source>
        <dbReference type="EMBL" id="SFM70245.1"/>
    </source>
</evidence>
<name>A0A1I4T0S3_9PROT</name>
<evidence type="ECO:0008006" key="3">
    <source>
        <dbReference type="Google" id="ProtNLM"/>
    </source>
</evidence>
<reference evidence="2" key="1">
    <citation type="submission" date="2016-10" db="EMBL/GenBank/DDBJ databases">
        <authorList>
            <person name="Varghese N."/>
            <person name="Submissions S."/>
        </authorList>
    </citation>
    <scope>NUCLEOTIDE SEQUENCE [LARGE SCALE GENOMIC DNA]</scope>
    <source>
        <strain evidence="2">Nm44</strain>
    </source>
</reference>
<feature type="non-terminal residue" evidence="1">
    <location>
        <position position="1"/>
    </location>
</feature>